<keyword evidence="3" id="KW-1185">Reference proteome</keyword>
<keyword evidence="1" id="KW-0472">Membrane</keyword>
<feature type="transmembrane region" description="Helical" evidence="1">
    <location>
        <begin position="62"/>
        <end position="79"/>
    </location>
</feature>
<feature type="transmembrane region" description="Helical" evidence="1">
    <location>
        <begin position="130"/>
        <end position="148"/>
    </location>
</feature>
<organism evidence="2 3">
    <name type="scientific">Kluyveromyces marxianus</name>
    <name type="common">Yeast</name>
    <name type="synonym">Candida kefyr</name>
    <dbReference type="NCBI Taxonomy" id="4911"/>
    <lineage>
        <taxon>Eukaryota</taxon>
        <taxon>Fungi</taxon>
        <taxon>Dikarya</taxon>
        <taxon>Ascomycota</taxon>
        <taxon>Saccharomycotina</taxon>
        <taxon>Saccharomycetes</taxon>
        <taxon>Saccharomycetales</taxon>
        <taxon>Saccharomycetaceae</taxon>
        <taxon>Kluyveromyces</taxon>
    </lineage>
</organism>
<evidence type="ECO:0000313" key="3">
    <source>
        <dbReference type="Proteomes" id="UP000422736"/>
    </source>
</evidence>
<sequence>MPQTRVGSVRRAVAPVSGRCRTGRQRIYILTLPTRRAGHMLCCAACALFFFSLGFYRLDYYYYYYYIQGVCCSFQLLSIRQGNPRVWLSCIFGYPVVSRACIYLLFTFFSFRQWHDALLKIVSSSPARCYFFLFFFCLPYIVISWRSTKKKKKQIKTKCNEAVPLAQSFVCSRSNSKWQIVSLFVLI</sequence>
<evidence type="ECO:0000256" key="1">
    <source>
        <dbReference type="SAM" id="Phobius"/>
    </source>
</evidence>
<protein>
    <submittedName>
        <fullName evidence="2">Uncharacterized protein</fullName>
    </submittedName>
</protein>
<name>A0ABX6EN68_KLUMA</name>
<dbReference type="Proteomes" id="UP000422736">
    <property type="component" value="Chromosome 1"/>
</dbReference>
<keyword evidence="1" id="KW-1133">Transmembrane helix</keyword>
<reference evidence="2 3" key="1">
    <citation type="submission" date="2016-03" db="EMBL/GenBank/DDBJ databases">
        <title>How can Kluyveromyces marxianus grow so fast - potential evolutionary course in Saccharomyces Complex revealed by comparative genomics.</title>
        <authorList>
            <person name="Mo W."/>
            <person name="Lu W."/>
            <person name="Yang X."/>
            <person name="Qi J."/>
            <person name="Lv H."/>
        </authorList>
    </citation>
    <scope>NUCLEOTIDE SEQUENCE [LARGE SCALE GENOMIC DNA]</scope>
    <source>
        <strain evidence="2 3">FIM1</strain>
    </source>
</reference>
<accession>A0ABX6EN68</accession>
<gene>
    <name evidence="2" type="ORF">FIM1_280</name>
</gene>
<evidence type="ECO:0000313" key="2">
    <source>
        <dbReference type="EMBL" id="QGN13638.1"/>
    </source>
</evidence>
<feature type="transmembrane region" description="Helical" evidence="1">
    <location>
        <begin position="37"/>
        <end position="56"/>
    </location>
</feature>
<feature type="transmembrane region" description="Helical" evidence="1">
    <location>
        <begin position="86"/>
        <end position="110"/>
    </location>
</feature>
<dbReference type="EMBL" id="CP015054">
    <property type="protein sequence ID" value="QGN13638.1"/>
    <property type="molecule type" value="Genomic_DNA"/>
</dbReference>
<proteinExistence type="predicted"/>
<keyword evidence="1" id="KW-0812">Transmembrane</keyword>
<reference evidence="2 3" key="2">
    <citation type="submission" date="2019-11" db="EMBL/GenBank/DDBJ databases">
        <authorList>
            <person name="Lu H."/>
        </authorList>
    </citation>
    <scope>NUCLEOTIDE SEQUENCE [LARGE SCALE GENOMIC DNA]</scope>
    <source>
        <strain evidence="2 3">FIM1</strain>
    </source>
</reference>